<dbReference type="EMBL" id="MT143784">
    <property type="protein sequence ID" value="QJB02448.1"/>
    <property type="molecule type" value="Genomic_DNA"/>
</dbReference>
<organism evidence="1">
    <name type="scientific">viral metagenome</name>
    <dbReference type="NCBI Taxonomy" id="1070528"/>
    <lineage>
        <taxon>unclassified sequences</taxon>
        <taxon>metagenomes</taxon>
        <taxon>organismal metagenomes</taxon>
    </lineage>
</organism>
<evidence type="ECO:0000313" key="1">
    <source>
        <dbReference type="EMBL" id="QJB02448.1"/>
    </source>
</evidence>
<dbReference type="SUPFAM" id="SSF55166">
    <property type="entry name" value="Hedgehog/DD-peptidase"/>
    <property type="match status" value="1"/>
</dbReference>
<dbReference type="AlphaFoldDB" id="A0A6M3M565"/>
<dbReference type="Gene3D" id="3.30.1380.10">
    <property type="match status" value="1"/>
</dbReference>
<proteinExistence type="predicted"/>
<gene>
    <name evidence="1" type="ORF">MM171B01268_0006</name>
</gene>
<sequence length="138" mass="16496">MDYIPKYFIIHELMSREDLAKLSQRVNWEQIAWQIFDPRILQVADLIRKRYGKMVCNTWHWGGVCHYRGWRSSECTVGTEYSQHRFGRAIDLIPVEVVVEEIRKDIKAGEDFHWITCIEQNVSWLHVDCRNYKGLLLV</sequence>
<evidence type="ECO:0008006" key="2">
    <source>
        <dbReference type="Google" id="ProtNLM"/>
    </source>
</evidence>
<reference evidence="1" key="1">
    <citation type="submission" date="2020-03" db="EMBL/GenBank/DDBJ databases">
        <title>The deep terrestrial virosphere.</title>
        <authorList>
            <person name="Holmfeldt K."/>
            <person name="Nilsson E."/>
            <person name="Simone D."/>
            <person name="Lopez-Fernandez M."/>
            <person name="Wu X."/>
            <person name="de Brujin I."/>
            <person name="Lundin D."/>
            <person name="Andersson A."/>
            <person name="Bertilsson S."/>
            <person name="Dopson M."/>
        </authorList>
    </citation>
    <scope>NUCLEOTIDE SEQUENCE</scope>
    <source>
        <strain evidence="1">MM171B01268</strain>
    </source>
</reference>
<protein>
    <recommendedName>
        <fullName evidence="2">Peptidase</fullName>
    </recommendedName>
</protein>
<dbReference type="InterPro" id="IPR009045">
    <property type="entry name" value="Zn_M74/Hedgehog-like"/>
</dbReference>
<accession>A0A6M3M565</accession>
<name>A0A6M3M565_9ZZZZ</name>